<dbReference type="SUPFAM" id="SSF53756">
    <property type="entry name" value="UDP-Glycosyltransferase/glycogen phosphorylase"/>
    <property type="match status" value="1"/>
</dbReference>
<comment type="similarity">
    <text evidence="1">Belongs to the glycosyltransferase group 1 family. Glycosyltransferase 4 subfamily.</text>
</comment>
<dbReference type="RefSeq" id="WP_074552454.1">
    <property type="nucleotide sequence ID" value="NZ_CP119563.1"/>
</dbReference>
<organism evidence="6 7">
    <name type="scientific">Rhodobacter capsulatus</name>
    <name type="common">Rhodopseudomonas capsulata</name>
    <dbReference type="NCBI Taxonomy" id="1061"/>
    <lineage>
        <taxon>Bacteria</taxon>
        <taxon>Pseudomonadati</taxon>
        <taxon>Pseudomonadota</taxon>
        <taxon>Alphaproteobacteria</taxon>
        <taxon>Rhodobacterales</taxon>
        <taxon>Rhodobacter group</taxon>
        <taxon>Rhodobacter</taxon>
    </lineage>
</organism>
<dbReference type="InterPro" id="IPR001296">
    <property type="entry name" value="Glyco_trans_1"/>
</dbReference>
<feature type="domain" description="Glycosyl transferase family 4" evidence="5">
    <location>
        <begin position="30"/>
        <end position="191"/>
    </location>
</feature>
<gene>
    <name evidence="6" type="ORF">SAMN04244550_00182</name>
</gene>
<proteinExistence type="inferred from homology"/>
<dbReference type="Gene3D" id="3.40.50.2000">
    <property type="entry name" value="Glycogen Phosphorylase B"/>
    <property type="match status" value="1"/>
</dbReference>
<evidence type="ECO:0000313" key="6">
    <source>
        <dbReference type="EMBL" id="SDE35118.1"/>
    </source>
</evidence>
<dbReference type="Pfam" id="PF00534">
    <property type="entry name" value="Glycos_transf_1"/>
    <property type="match status" value="1"/>
</dbReference>
<dbReference type="AlphaFoldDB" id="A0A1G7C726"/>
<feature type="domain" description="Glycosyl transferase family 1" evidence="4">
    <location>
        <begin position="197"/>
        <end position="381"/>
    </location>
</feature>
<dbReference type="PANTHER" id="PTHR12526:SF640">
    <property type="entry name" value="COLANIC ACID BIOSYNTHESIS GLYCOSYLTRANSFERASE WCAL-RELATED"/>
    <property type="match status" value="1"/>
</dbReference>
<evidence type="ECO:0000256" key="3">
    <source>
        <dbReference type="ARBA" id="ARBA00022679"/>
    </source>
</evidence>
<dbReference type="PANTHER" id="PTHR12526">
    <property type="entry name" value="GLYCOSYLTRANSFERASE"/>
    <property type="match status" value="1"/>
</dbReference>
<evidence type="ECO:0000313" key="7">
    <source>
        <dbReference type="Proteomes" id="UP000183812"/>
    </source>
</evidence>
<evidence type="ECO:0000256" key="1">
    <source>
        <dbReference type="ARBA" id="ARBA00009481"/>
    </source>
</evidence>
<evidence type="ECO:0000259" key="5">
    <source>
        <dbReference type="Pfam" id="PF12000"/>
    </source>
</evidence>
<reference evidence="6 7" key="1">
    <citation type="submission" date="2016-10" db="EMBL/GenBank/DDBJ databases">
        <authorList>
            <person name="de Groot N.N."/>
        </authorList>
    </citation>
    <scope>NUCLEOTIDE SEQUENCE [LARGE SCALE GENOMIC DNA]</scope>
    <source>
        <strain evidence="7">DSM 938 / 37b4</strain>
    </source>
</reference>
<evidence type="ECO:0008006" key="8">
    <source>
        <dbReference type="Google" id="ProtNLM"/>
    </source>
</evidence>
<evidence type="ECO:0000256" key="2">
    <source>
        <dbReference type="ARBA" id="ARBA00022676"/>
    </source>
</evidence>
<sequence length="413" mass="45518">MKPVIVFVSAVTPGQFNGLAEYLHAAGLAETWYLTSRGHVKTHGAKFSRLLPFTPDGPITGAQGYYYSDKAERSARISRGVLSALTELRRKTRIDLVFAHGMWGAPLFLYDEIDAAIASYIEFPSYAAHGWDKRYPPELSQRLSDRNMEMLSFHQILKSDLTIVPSAYARSLLPAELQPRVAVQFEGFEIKPLPPAPPGPFTIGFSARDLSNCKGFDIFVRLVDRLVREGTADRLGLRFAAIGDPKATTYGYEQQWVEKTLGKGASFAEYLVRSYPAGGERILFPGKLPYDTFVEALAQVDLFLYPLRFGVGNWGLMEILARGKPVIASNATFAPEMIEDGVNGVLLPVGENGEDDQWIAAIERLAGDPALRARLGAAAAERGRAYHLDQVAPRYMALFDQAIETGKRRIAGG</sequence>
<protein>
    <recommendedName>
        <fullName evidence="8">Glycosyltransferase</fullName>
    </recommendedName>
</protein>
<dbReference type="GO" id="GO:0016757">
    <property type="term" value="F:glycosyltransferase activity"/>
    <property type="evidence" value="ECO:0007669"/>
    <property type="project" value="UniProtKB-KW"/>
</dbReference>
<dbReference type="Proteomes" id="UP000183812">
    <property type="component" value="Unassembled WGS sequence"/>
</dbReference>
<dbReference type="InterPro" id="IPR022623">
    <property type="entry name" value="Glyco_trans_4"/>
</dbReference>
<dbReference type="Pfam" id="PF12000">
    <property type="entry name" value="Glyco_trans_4_3"/>
    <property type="match status" value="1"/>
</dbReference>
<dbReference type="EMBL" id="FNAY01000001">
    <property type="protein sequence ID" value="SDE35118.1"/>
    <property type="molecule type" value="Genomic_DNA"/>
</dbReference>
<evidence type="ECO:0000259" key="4">
    <source>
        <dbReference type="Pfam" id="PF00534"/>
    </source>
</evidence>
<keyword evidence="2" id="KW-0328">Glycosyltransferase</keyword>
<name>A0A1G7C726_RHOCA</name>
<keyword evidence="3" id="KW-0808">Transferase</keyword>
<dbReference type="OrthoDB" id="9793726at2"/>
<accession>A0A1G7C726</accession>